<accession>A0A918YEY8</accession>
<evidence type="ECO:0000256" key="4">
    <source>
        <dbReference type="ARBA" id="ARBA00022692"/>
    </source>
</evidence>
<feature type="transmembrane region" description="Helical" evidence="8">
    <location>
        <begin position="526"/>
        <end position="545"/>
    </location>
</feature>
<feature type="transmembrane region" description="Helical" evidence="8">
    <location>
        <begin position="641"/>
        <end position="660"/>
    </location>
</feature>
<dbReference type="InterPro" id="IPR050545">
    <property type="entry name" value="Mycobact_MmpL"/>
</dbReference>
<keyword evidence="11" id="KW-1185">Reference proteome</keyword>
<evidence type="ECO:0000259" key="9">
    <source>
        <dbReference type="PROSITE" id="PS50156"/>
    </source>
</evidence>
<dbReference type="PROSITE" id="PS50156">
    <property type="entry name" value="SSD"/>
    <property type="match status" value="1"/>
</dbReference>
<feature type="transmembrane region" description="Helical" evidence="8">
    <location>
        <begin position="666"/>
        <end position="694"/>
    </location>
</feature>
<feature type="transmembrane region" description="Helical" evidence="8">
    <location>
        <begin position="370"/>
        <end position="390"/>
    </location>
</feature>
<dbReference type="PANTHER" id="PTHR33406:SF11">
    <property type="entry name" value="MEMBRANE PROTEIN SCO6666-RELATED"/>
    <property type="match status" value="1"/>
</dbReference>
<evidence type="ECO:0000256" key="6">
    <source>
        <dbReference type="ARBA" id="ARBA00023136"/>
    </source>
</evidence>
<sequence>MATMLYKLGRLAFRRRHFVALIWIALLTLAGVGAASAPAAGNTSFSIPGTEAQKAFDLLEQRFPGMSADGATARVVFKAPAGEKVTDKLNKATVEKTVKELGNGSEVVSVADPYLGHAVSKNGQIAYASVKYKVSGMELKDSSRDALKESAQHARDAGLTVEVGGDALSATPETGSSEVIGIGIAAVVLVITFGSLLAAGFPLLTAIIGVGIGVSTITALASALDLGSTTSTLASMIGLAVGIDYALFIVSRYRAELAEGREREEAAGRAVGTAGSAVVFAGLTVVIALVGLSVVNIPMLTKMGIAAAGTVAIAVLIALTLIPALLGYAGRKIKPAGEKSKLLGGGRTPKKPARPNMGTRWASFVVRRPVAVLLLGVLGLGAAAIPAASLELGLPDDGSQPASTTQRRAYDLLSEGFGPGFNGPLMVVVDAKDSHDPKGAFTKVGDEIKGLKDVVTVTPAVANKAGDTATITVVPKSKPSSHTTEDLVHAIRDKGADIAEATDSKLLVTGSTAMNIDVSQKLNDALLPYLALVVGLAFLLLIVVFRSVLVPLKAALGFLLSVLAALGAVVAVFQWGWLSGLMNVEQTGPVMSMMPIFMVGVVFGLAMDYEVFLVTRMREAFVHGEKPDQAIVTGFRHGARVVTAAAVIMIAVFSGFIGSTEAMVKMIGFGLAIAVFFDAFIVRMAIVPAVLALLGKRAWWLPKWLDRALPNVDVEGEGLRDLSDSGREGADPDEERELVRA</sequence>
<evidence type="ECO:0000256" key="1">
    <source>
        <dbReference type="ARBA" id="ARBA00004651"/>
    </source>
</evidence>
<feature type="compositionally biased region" description="Acidic residues" evidence="7">
    <location>
        <begin position="731"/>
        <end position="741"/>
    </location>
</feature>
<evidence type="ECO:0000256" key="3">
    <source>
        <dbReference type="ARBA" id="ARBA00022475"/>
    </source>
</evidence>
<feature type="domain" description="SSD" evidence="9">
    <location>
        <begin position="196"/>
        <end position="328"/>
    </location>
</feature>
<comment type="similarity">
    <text evidence="2">Belongs to the resistance-nodulation-cell division (RND) (TC 2.A.6) family. MmpL subfamily.</text>
</comment>
<keyword evidence="3" id="KW-1003">Cell membrane</keyword>
<dbReference type="Pfam" id="PF03176">
    <property type="entry name" value="MMPL"/>
    <property type="match status" value="2"/>
</dbReference>
<dbReference type="InterPro" id="IPR004869">
    <property type="entry name" value="MMPL_dom"/>
</dbReference>
<gene>
    <name evidence="10" type="ORF">GCM10010339_16540</name>
</gene>
<dbReference type="GO" id="GO:0005886">
    <property type="term" value="C:plasma membrane"/>
    <property type="evidence" value="ECO:0007669"/>
    <property type="project" value="UniProtKB-SubCell"/>
</dbReference>
<reference evidence="10" key="2">
    <citation type="submission" date="2020-09" db="EMBL/GenBank/DDBJ databases">
        <authorList>
            <person name="Sun Q."/>
            <person name="Ohkuma M."/>
        </authorList>
    </citation>
    <scope>NUCLEOTIDE SEQUENCE</scope>
    <source>
        <strain evidence="10">JCM 4714</strain>
    </source>
</reference>
<evidence type="ECO:0000256" key="2">
    <source>
        <dbReference type="ARBA" id="ARBA00010157"/>
    </source>
</evidence>
<comment type="subcellular location">
    <subcellularLocation>
        <location evidence="1">Cell membrane</location>
        <topology evidence="1">Multi-pass membrane protein</topology>
    </subcellularLocation>
</comment>
<keyword evidence="5 8" id="KW-1133">Transmembrane helix</keyword>
<dbReference type="PANTHER" id="PTHR33406">
    <property type="entry name" value="MEMBRANE PROTEIN MJ1562-RELATED"/>
    <property type="match status" value="1"/>
</dbReference>
<proteinExistence type="inferred from homology"/>
<feature type="transmembrane region" description="Helical" evidence="8">
    <location>
        <begin position="230"/>
        <end position="250"/>
    </location>
</feature>
<dbReference type="Gene3D" id="1.20.1640.10">
    <property type="entry name" value="Multidrug efflux transporter AcrB transmembrane domain"/>
    <property type="match status" value="2"/>
</dbReference>
<feature type="transmembrane region" description="Helical" evidence="8">
    <location>
        <begin position="590"/>
        <end position="609"/>
    </location>
</feature>
<feature type="transmembrane region" description="Helical" evidence="8">
    <location>
        <begin position="557"/>
        <end position="578"/>
    </location>
</feature>
<dbReference type="InterPro" id="IPR000731">
    <property type="entry name" value="SSD"/>
</dbReference>
<feature type="transmembrane region" description="Helical" evidence="8">
    <location>
        <begin position="206"/>
        <end position="224"/>
    </location>
</feature>
<comment type="caution">
    <text evidence="10">The sequence shown here is derived from an EMBL/GenBank/DDBJ whole genome shotgun (WGS) entry which is preliminary data.</text>
</comment>
<evidence type="ECO:0000256" key="5">
    <source>
        <dbReference type="ARBA" id="ARBA00022989"/>
    </source>
</evidence>
<dbReference type="RefSeq" id="WP_189949936.1">
    <property type="nucleotide sequence ID" value="NZ_BMVG01000002.1"/>
</dbReference>
<dbReference type="Proteomes" id="UP000655443">
    <property type="component" value="Unassembled WGS sequence"/>
</dbReference>
<feature type="transmembrane region" description="Helical" evidence="8">
    <location>
        <begin position="271"/>
        <end position="297"/>
    </location>
</feature>
<keyword evidence="4 8" id="KW-0812">Transmembrane</keyword>
<reference evidence="10" key="1">
    <citation type="journal article" date="2014" name="Int. J. Syst. Evol. Microbiol.">
        <title>Complete genome sequence of Corynebacterium casei LMG S-19264T (=DSM 44701T), isolated from a smear-ripened cheese.</title>
        <authorList>
            <consortium name="US DOE Joint Genome Institute (JGI-PGF)"/>
            <person name="Walter F."/>
            <person name="Albersmeier A."/>
            <person name="Kalinowski J."/>
            <person name="Ruckert C."/>
        </authorList>
    </citation>
    <scope>NUCLEOTIDE SEQUENCE</scope>
    <source>
        <strain evidence="10">JCM 4714</strain>
    </source>
</reference>
<feature type="transmembrane region" description="Helical" evidence="8">
    <location>
        <begin position="303"/>
        <end position="329"/>
    </location>
</feature>
<feature type="transmembrane region" description="Helical" evidence="8">
    <location>
        <begin position="179"/>
        <end position="199"/>
    </location>
</feature>
<feature type="region of interest" description="Disordered" evidence="7">
    <location>
        <begin position="719"/>
        <end position="741"/>
    </location>
</feature>
<evidence type="ECO:0000256" key="7">
    <source>
        <dbReference type="SAM" id="MobiDB-lite"/>
    </source>
</evidence>
<dbReference type="SUPFAM" id="SSF82866">
    <property type="entry name" value="Multidrug efflux transporter AcrB transmembrane domain"/>
    <property type="match status" value="2"/>
</dbReference>
<evidence type="ECO:0000313" key="10">
    <source>
        <dbReference type="EMBL" id="GHE00626.1"/>
    </source>
</evidence>
<evidence type="ECO:0000256" key="8">
    <source>
        <dbReference type="SAM" id="Phobius"/>
    </source>
</evidence>
<organism evidence="10 11">
    <name type="scientific">Streptomyces alanosinicus</name>
    <dbReference type="NCBI Taxonomy" id="68171"/>
    <lineage>
        <taxon>Bacteria</taxon>
        <taxon>Bacillati</taxon>
        <taxon>Actinomycetota</taxon>
        <taxon>Actinomycetes</taxon>
        <taxon>Kitasatosporales</taxon>
        <taxon>Streptomycetaceae</taxon>
        <taxon>Streptomyces</taxon>
    </lineage>
</organism>
<protein>
    <submittedName>
        <fullName evidence="10">Membrane protein</fullName>
    </submittedName>
</protein>
<feature type="compositionally biased region" description="Basic and acidic residues" evidence="7">
    <location>
        <begin position="719"/>
        <end position="730"/>
    </location>
</feature>
<name>A0A918YEY8_9ACTN</name>
<dbReference type="AlphaFoldDB" id="A0A918YEY8"/>
<keyword evidence="6 8" id="KW-0472">Membrane</keyword>
<dbReference type="EMBL" id="BMVG01000002">
    <property type="protein sequence ID" value="GHE00626.1"/>
    <property type="molecule type" value="Genomic_DNA"/>
</dbReference>
<evidence type="ECO:0000313" key="11">
    <source>
        <dbReference type="Proteomes" id="UP000655443"/>
    </source>
</evidence>